<dbReference type="Proteomes" id="UP000838686">
    <property type="component" value="Unassembled WGS sequence"/>
</dbReference>
<comment type="caution">
    <text evidence="2">The sequence shown here is derived from an EMBL/GenBank/DDBJ whole genome shotgun (WGS) entry which is preliminary data.</text>
</comment>
<dbReference type="Pfam" id="PF13471">
    <property type="entry name" value="Transglut_core3"/>
    <property type="match status" value="1"/>
</dbReference>
<evidence type="ECO:0000313" key="2">
    <source>
        <dbReference type="EMBL" id="CAH1210926.1"/>
    </source>
</evidence>
<protein>
    <recommendedName>
        <fullName evidence="1">Microcin J25-processing protein McjB C-terminal domain-containing protein</fullName>
    </recommendedName>
</protein>
<dbReference type="InterPro" id="IPR053521">
    <property type="entry name" value="McjB-like"/>
</dbReference>
<reference evidence="2" key="1">
    <citation type="submission" date="2022-01" db="EMBL/GenBank/DDBJ databases">
        <authorList>
            <person name="Criscuolo A."/>
        </authorList>
    </citation>
    <scope>NUCLEOTIDE SEQUENCE</scope>
    <source>
        <strain evidence="2">CIP111893</strain>
    </source>
</reference>
<dbReference type="NCBIfam" id="NF033537">
    <property type="entry name" value="lasso_biosyn_B2"/>
    <property type="match status" value="1"/>
</dbReference>
<organism evidence="2 3">
    <name type="scientific">Paenibacillus plantiphilus</name>
    <dbReference type="NCBI Taxonomy" id="2905650"/>
    <lineage>
        <taxon>Bacteria</taxon>
        <taxon>Bacillati</taxon>
        <taxon>Bacillota</taxon>
        <taxon>Bacilli</taxon>
        <taxon>Bacillales</taxon>
        <taxon>Paenibacillaceae</taxon>
        <taxon>Paenibacillus</taxon>
    </lineage>
</organism>
<feature type="domain" description="Microcin J25-processing protein McjB C-terminal" evidence="1">
    <location>
        <begin position="47"/>
        <end position="141"/>
    </location>
</feature>
<gene>
    <name evidence="2" type="ORF">PAECIP111893_03329</name>
</gene>
<name>A0ABM9CDD6_9BACL</name>
<evidence type="ECO:0000259" key="1">
    <source>
        <dbReference type="Pfam" id="PF13471"/>
    </source>
</evidence>
<accession>A0ABM9CDD6</accession>
<keyword evidence="3" id="KW-1185">Reference proteome</keyword>
<proteinExistence type="predicted"/>
<sequence>MWKYVRTFLSLRPSMMLLIIEAFLYLGWARILKARPFAKVAPGLGVQMEETPLSRDRANEQLLLRISKALHMVSRHTWWESKCMVMAMAGMKMLERRRIESTLYMGTGKDDNGRMIAHAWLRSGIIYLTGADEIPKYTVVAKFRKTIVNNENQRSTSNG</sequence>
<dbReference type="EMBL" id="CAKMMF010000018">
    <property type="protein sequence ID" value="CAH1210926.1"/>
    <property type="molecule type" value="Genomic_DNA"/>
</dbReference>
<evidence type="ECO:0000313" key="3">
    <source>
        <dbReference type="Proteomes" id="UP000838686"/>
    </source>
</evidence>
<dbReference type="InterPro" id="IPR032708">
    <property type="entry name" value="McjB_C"/>
</dbReference>